<organism evidence="1 2">
    <name type="scientific">Ambispora leptoticha</name>
    <dbReference type="NCBI Taxonomy" id="144679"/>
    <lineage>
        <taxon>Eukaryota</taxon>
        <taxon>Fungi</taxon>
        <taxon>Fungi incertae sedis</taxon>
        <taxon>Mucoromycota</taxon>
        <taxon>Glomeromycotina</taxon>
        <taxon>Glomeromycetes</taxon>
        <taxon>Archaeosporales</taxon>
        <taxon>Ambisporaceae</taxon>
        <taxon>Ambispora</taxon>
    </lineage>
</organism>
<reference evidence="1" key="1">
    <citation type="submission" date="2021-06" db="EMBL/GenBank/DDBJ databases">
        <authorList>
            <person name="Kallberg Y."/>
            <person name="Tangrot J."/>
            <person name="Rosling A."/>
        </authorList>
    </citation>
    <scope>NUCLEOTIDE SEQUENCE</scope>
    <source>
        <strain evidence="1">FL130A</strain>
    </source>
</reference>
<dbReference type="InterPro" id="IPR008551">
    <property type="entry name" value="TANGO2"/>
</dbReference>
<sequence>MCTLFWALQYHPQYKFVFAGNRDEFLSRPTALASWWNNSTILGGRDLQNPQNAGTWLGINRYGRFVAVTNYRGPNQIPKVKTVIDEDKRQLVSRGVLVKKILESQEKPLDEIMRVEIEATAENYGGYNIIAVDLANQEKNKTTNENNDDIDCHMFYFANRHNIRLQTLRNGEIYGISNSVLDDPWPKVEMGKREFRKILENKTLSENDITIPFKSTTSTIPEILEDIRFTIHVPECKIHETYATRTNTIVLVDHSNRVVFVERTVHDETRANNYCYSHISRDRFNPDNVITSDTLIPIKGSNEKESSEEITQQQFFESNNHKSRIFQFKIQRNVIN</sequence>
<dbReference type="PANTHER" id="PTHR17985:SF8">
    <property type="entry name" value="TRANSPORT AND GOLGI ORGANIZATION PROTEIN 2 HOMOLOG"/>
    <property type="match status" value="1"/>
</dbReference>
<accession>A0A9N8W4V5</accession>
<dbReference type="EMBL" id="CAJVPS010000262">
    <property type="protein sequence ID" value="CAG8471009.1"/>
    <property type="molecule type" value="Genomic_DNA"/>
</dbReference>
<name>A0A9N8W4V5_9GLOM</name>
<dbReference type="PANTHER" id="PTHR17985">
    <property type="entry name" value="SER/THR-RICH PROTEIN T10 IN DGCR REGION"/>
    <property type="match status" value="1"/>
</dbReference>
<dbReference type="OrthoDB" id="191601at2759"/>
<protein>
    <submittedName>
        <fullName evidence="1">5447_t:CDS:1</fullName>
    </submittedName>
</protein>
<comment type="caution">
    <text evidence="1">The sequence shown here is derived from an EMBL/GenBank/DDBJ whole genome shotgun (WGS) entry which is preliminary data.</text>
</comment>
<keyword evidence="2" id="KW-1185">Reference proteome</keyword>
<dbReference type="AlphaFoldDB" id="A0A9N8W4V5"/>
<gene>
    <name evidence="1" type="ORF">ALEPTO_LOCUS2012</name>
</gene>
<proteinExistence type="predicted"/>
<dbReference type="Pfam" id="PF05742">
    <property type="entry name" value="TANGO2"/>
    <property type="match status" value="1"/>
</dbReference>
<dbReference type="Proteomes" id="UP000789508">
    <property type="component" value="Unassembled WGS sequence"/>
</dbReference>
<evidence type="ECO:0000313" key="1">
    <source>
        <dbReference type="EMBL" id="CAG8471009.1"/>
    </source>
</evidence>
<evidence type="ECO:0000313" key="2">
    <source>
        <dbReference type="Proteomes" id="UP000789508"/>
    </source>
</evidence>